<dbReference type="Gene3D" id="3.40.50.450">
    <property type="match status" value="1"/>
</dbReference>
<dbReference type="PANTHER" id="PTHR43022">
    <property type="entry name" value="PROTEIN SMF"/>
    <property type="match status" value="1"/>
</dbReference>
<dbReference type="SUPFAM" id="SSF47781">
    <property type="entry name" value="RuvA domain 2-like"/>
    <property type="match status" value="1"/>
</dbReference>
<dbReference type="InterPro" id="IPR036388">
    <property type="entry name" value="WH-like_DNA-bd_sf"/>
</dbReference>
<reference evidence="4 5" key="1">
    <citation type="submission" date="2019-07" db="EMBL/GenBank/DDBJ databases">
        <title>Tepidimonas charontis SPSP-6 draft genome.</title>
        <authorList>
            <person name="Da Costa M.S."/>
            <person name="Froufe H.J.C."/>
            <person name="Egas C."/>
            <person name="Albuquerque L."/>
        </authorList>
    </citation>
    <scope>NUCLEOTIDE SEQUENCE [LARGE SCALE GENOMIC DNA]</scope>
    <source>
        <strain evidence="4 5">SPSP-6</strain>
    </source>
</reference>
<evidence type="ECO:0000313" key="4">
    <source>
        <dbReference type="EMBL" id="TSE32874.1"/>
    </source>
</evidence>
<dbReference type="EMBL" id="VJON01000034">
    <property type="protein sequence ID" value="TSE32874.1"/>
    <property type="molecule type" value="Genomic_DNA"/>
</dbReference>
<dbReference type="Gene3D" id="1.10.10.10">
    <property type="entry name" value="Winged helix-like DNA-binding domain superfamily/Winged helix DNA-binding domain"/>
    <property type="match status" value="1"/>
</dbReference>
<name>A0A554XAL1_9BURK</name>
<dbReference type="PANTHER" id="PTHR43022:SF1">
    <property type="entry name" value="PROTEIN SMF"/>
    <property type="match status" value="1"/>
</dbReference>
<organism evidence="4 5">
    <name type="scientific">Tepidimonas charontis</name>
    <dbReference type="NCBI Taxonomy" id="2267262"/>
    <lineage>
        <taxon>Bacteria</taxon>
        <taxon>Pseudomonadati</taxon>
        <taxon>Pseudomonadota</taxon>
        <taxon>Betaproteobacteria</taxon>
        <taxon>Burkholderiales</taxon>
        <taxon>Tepidimonas</taxon>
    </lineage>
</organism>
<proteinExistence type="inferred from homology"/>
<dbReference type="InterPro" id="IPR003488">
    <property type="entry name" value="DprA"/>
</dbReference>
<keyword evidence="5" id="KW-1185">Reference proteome</keyword>
<dbReference type="OrthoDB" id="9785707at2"/>
<dbReference type="InterPro" id="IPR041614">
    <property type="entry name" value="DprA_WH"/>
</dbReference>
<comment type="caution">
    <text evidence="4">The sequence shown here is derived from an EMBL/GenBank/DDBJ whole genome shotgun (WGS) entry which is preliminary data.</text>
</comment>
<dbReference type="NCBIfam" id="TIGR00732">
    <property type="entry name" value="dprA"/>
    <property type="match status" value="1"/>
</dbReference>
<dbReference type="AlphaFoldDB" id="A0A554XAL1"/>
<dbReference type="Pfam" id="PF02481">
    <property type="entry name" value="DNA_processg_A"/>
    <property type="match status" value="1"/>
</dbReference>
<dbReference type="InterPro" id="IPR057666">
    <property type="entry name" value="DrpA_SLOG"/>
</dbReference>
<evidence type="ECO:0000259" key="2">
    <source>
        <dbReference type="Pfam" id="PF02481"/>
    </source>
</evidence>
<dbReference type="Pfam" id="PF17782">
    <property type="entry name" value="WHD_DprA"/>
    <property type="match status" value="1"/>
</dbReference>
<sequence>MAHGPDDWEDWLRLLATEGVGPATAHQLLRAFGGPAAIFAQRPAALARVVGETVAARLLRTPTDWDAQRTRLRTWLADDTHHLLTLADPDYPRALLDLPDAPPLLYAVGDVRAAAAARRLAIVGSRNPTPQGADNAESFARALAAEGVCVISGLAAGIDAAAHRGALAAGGPTVAVVGTGVDRVYPARHRALAQAIAAHGCVVSELPLGTPPLPAHFPRRNRLIAALAHGTLVVEAALGSGSLITAELAAHLGREVFAIPGSIHSPLARGCHALIRQGAKLVETVAHITEELHALWGAPVPLGTDGHTRTVTATDETPAVPTPTDDPILAALGYDPTPLDVLQARCGWDTARLQAHLLTLELDGHLQRLPGGWWQRLGRA</sequence>
<dbReference type="Proteomes" id="UP000318294">
    <property type="component" value="Unassembled WGS sequence"/>
</dbReference>
<dbReference type="RefSeq" id="WP_144328849.1">
    <property type="nucleotide sequence ID" value="NZ_VJON01000034.1"/>
</dbReference>
<feature type="domain" description="Smf/DprA SLOG" evidence="2">
    <location>
        <begin position="83"/>
        <end position="292"/>
    </location>
</feature>
<evidence type="ECO:0000313" key="5">
    <source>
        <dbReference type="Proteomes" id="UP000318294"/>
    </source>
</evidence>
<evidence type="ECO:0000259" key="3">
    <source>
        <dbReference type="Pfam" id="PF17782"/>
    </source>
</evidence>
<dbReference type="InterPro" id="IPR010994">
    <property type="entry name" value="RuvA_2-like"/>
</dbReference>
<gene>
    <name evidence="4" type="primary">dprA</name>
    <name evidence="4" type="ORF">Tchar_01947</name>
</gene>
<dbReference type="SUPFAM" id="SSF102405">
    <property type="entry name" value="MCP/YpsA-like"/>
    <property type="match status" value="1"/>
</dbReference>
<accession>A0A554XAL1</accession>
<dbReference type="Pfam" id="PF21102">
    <property type="entry name" value="DprA_N"/>
    <property type="match status" value="1"/>
</dbReference>
<evidence type="ECO:0000256" key="1">
    <source>
        <dbReference type="ARBA" id="ARBA00006525"/>
    </source>
</evidence>
<feature type="domain" description="DprA winged helix" evidence="3">
    <location>
        <begin position="314"/>
        <end position="372"/>
    </location>
</feature>
<comment type="similarity">
    <text evidence="1">Belongs to the DprA/Smf family.</text>
</comment>
<protein>
    <submittedName>
        <fullName evidence="4">DNA processing protein DprA</fullName>
    </submittedName>
</protein>
<dbReference type="GO" id="GO:0009294">
    <property type="term" value="P:DNA-mediated transformation"/>
    <property type="evidence" value="ECO:0007669"/>
    <property type="project" value="InterPro"/>
</dbReference>